<dbReference type="EMBL" id="RQEP01000022">
    <property type="protein sequence ID" value="TGJ98679.1"/>
    <property type="molecule type" value="Genomic_DNA"/>
</dbReference>
<dbReference type="OrthoDB" id="346104at2"/>
<keyword evidence="2" id="KW-1185">Reference proteome</keyword>
<organism evidence="1 2">
    <name type="scientific">Leptospira semungkisensis</name>
    <dbReference type="NCBI Taxonomy" id="2484985"/>
    <lineage>
        <taxon>Bacteria</taxon>
        <taxon>Pseudomonadati</taxon>
        <taxon>Spirochaetota</taxon>
        <taxon>Spirochaetia</taxon>
        <taxon>Leptospirales</taxon>
        <taxon>Leptospiraceae</taxon>
        <taxon>Leptospira</taxon>
    </lineage>
</organism>
<sequence length="71" mass="8160">MYRINNDLTSANLKIVAALRDRFATLAWASPNSALSLVLQSKPRAKSFGRAELRQLLVVRRKRAKFIYRNI</sequence>
<evidence type="ECO:0000313" key="1">
    <source>
        <dbReference type="EMBL" id="TGJ98679.1"/>
    </source>
</evidence>
<proteinExistence type="predicted"/>
<dbReference type="AlphaFoldDB" id="A0A4R9FL37"/>
<comment type="caution">
    <text evidence="1">The sequence shown here is derived from an EMBL/GenBank/DDBJ whole genome shotgun (WGS) entry which is preliminary data.</text>
</comment>
<gene>
    <name evidence="1" type="ORF">EHO59_18100</name>
</gene>
<name>A0A4R9FL37_9LEPT</name>
<evidence type="ECO:0000313" key="2">
    <source>
        <dbReference type="Proteomes" id="UP000297453"/>
    </source>
</evidence>
<reference evidence="1" key="1">
    <citation type="journal article" date="2019" name="PLoS Negl. Trop. Dis.">
        <title>Revisiting the worldwide diversity of Leptospira species in the environment.</title>
        <authorList>
            <person name="Vincent A.T."/>
            <person name="Schiettekatte O."/>
            <person name="Bourhy P."/>
            <person name="Veyrier F.J."/>
            <person name="Picardeau M."/>
        </authorList>
    </citation>
    <scope>NUCLEOTIDE SEQUENCE [LARGE SCALE GENOMIC DNA]</scope>
    <source>
        <strain evidence="1">SSS9</strain>
    </source>
</reference>
<dbReference type="Proteomes" id="UP000297453">
    <property type="component" value="Unassembled WGS sequence"/>
</dbReference>
<accession>A0A4R9FL37</accession>
<protein>
    <submittedName>
        <fullName evidence="1">Uncharacterized protein</fullName>
    </submittedName>
</protein>